<protein>
    <submittedName>
        <fullName evidence="1">Uncharacterized protein</fullName>
    </submittedName>
</protein>
<proteinExistence type="predicted"/>
<organism evidence="1 2">
    <name type="scientific">Tagetes erecta</name>
    <name type="common">African marigold</name>
    <dbReference type="NCBI Taxonomy" id="13708"/>
    <lineage>
        <taxon>Eukaryota</taxon>
        <taxon>Viridiplantae</taxon>
        <taxon>Streptophyta</taxon>
        <taxon>Embryophyta</taxon>
        <taxon>Tracheophyta</taxon>
        <taxon>Spermatophyta</taxon>
        <taxon>Magnoliopsida</taxon>
        <taxon>eudicotyledons</taxon>
        <taxon>Gunneridae</taxon>
        <taxon>Pentapetalae</taxon>
        <taxon>asterids</taxon>
        <taxon>campanulids</taxon>
        <taxon>Asterales</taxon>
        <taxon>Asteraceae</taxon>
        <taxon>Asteroideae</taxon>
        <taxon>Heliantheae alliance</taxon>
        <taxon>Tageteae</taxon>
        <taxon>Tagetes</taxon>
    </lineage>
</organism>
<evidence type="ECO:0000313" key="2">
    <source>
        <dbReference type="Proteomes" id="UP001229421"/>
    </source>
</evidence>
<name>A0AAD8KEA2_TARER</name>
<comment type="caution">
    <text evidence="1">The sequence shown here is derived from an EMBL/GenBank/DDBJ whole genome shotgun (WGS) entry which is preliminary data.</text>
</comment>
<dbReference type="AlphaFoldDB" id="A0AAD8KEA2"/>
<gene>
    <name evidence="1" type="ORF">QVD17_28705</name>
</gene>
<keyword evidence="2" id="KW-1185">Reference proteome</keyword>
<dbReference type="Proteomes" id="UP001229421">
    <property type="component" value="Unassembled WGS sequence"/>
</dbReference>
<dbReference type="EMBL" id="JAUHHV010000007">
    <property type="protein sequence ID" value="KAK1419531.1"/>
    <property type="molecule type" value="Genomic_DNA"/>
</dbReference>
<accession>A0AAD8KEA2</accession>
<reference evidence="1" key="1">
    <citation type="journal article" date="2023" name="bioRxiv">
        <title>Improved chromosome-level genome assembly for marigold (Tagetes erecta).</title>
        <authorList>
            <person name="Jiang F."/>
            <person name="Yuan L."/>
            <person name="Wang S."/>
            <person name="Wang H."/>
            <person name="Xu D."/>
            <person name="Wang A."/>
            <person name="Fan W."/>
        </authorList>
    </citation>
    <scope>NUCLEOTIDE SEQUENCE</scope>
    <source>
        <strain evidence="1">WSJ</strain>
        <tissue evidence="1">Leaf</tissue>
    </source>
</reference>
<evidence type="ECO:0000313" key="1">
    <source>
        <dbReference type="EMBL" id="KAK1419531.1"/>
    </source>
</evidence>
<sequence>MPINSRVTHLIRLLPCQNSNLTAASPSLHQLQNSTLTRHIQCPPISIWPDFTSVLSAKYHPTTNLFSIGMVLLIWVVD</sequence>